<feature type="transmembrane region" description="Helical" evidence="7">
    <location>
        <begin position="71"/>
        <end position="90"/>
    </location>
</feature>
<evidence type="ECO:0000256" key="4">
    <source>
        <dbReference type="ARBA" id="ARBA00022960"/>
    </source>
</evidence>
<dbReference type="GO" id="GO:0008360">
    <property type="term" value="P:regulation of cell shape"/>
    <property type="evidence" value="ECO:0007669"/>
    <property type="project" value="UniProtKB-KW"/>
</dbReference>
<evidence type="ECO:0000256" key="7">
    <source>
        <dbReference type="SAM" id="Phobius"/>
    </source>
</evidence>
<proteinExistence type="predicted"/>
<name>A0A3B0XPA8_9ZZZZ</name>
<evidence type="ECO:0000256" key="1">
    <source>
        <dbReference type="ARBA" id="ARBA00004651"/>
    </source>
</evidence>
<keyword evidence="3 7" id="KW-0812">Transmembrane</keyword>
<evidence type="ECO:0000256" key="2">
    <source>
        <dbReference type="ARBA" id="ARBA00022475"/>
    </source>
</evidence>
<dbReference type="InterPro" id="IPR007227">
    <property type="entry name" value="Cell_shape_determining_MreD"/>
</dbReference>
<dbReference type="PIRSF" id="PIRSF018472">
    <property type="entry name" value="MreD_proteobac"/>
    <property type="match status" value="1"/>
</dbReference>
<dbReference type="Pfam" id="PF04093">
    <property type="entry name" value="MreD"/>
    <property type="match status" value="1"/>
</dbReference>
<accession>A0A3B0XPA8</accession>
<reference evidence="8" key="1">
    <citation type="submission" date="2018-06" db="EMBL/GenBank/DDBJ databases">
        <authorList>
            <person name="Zhirakovskaya E."/>
        </authorList>
    </citation>
    <scope>NUCLEOTIDE SEQUENCE</scope>
</reference>
<feature type="transmembrane region" description="Helical" evidence="7">
    <location>
        <begin position="6"/>
        <end position="24"/>
    </location>
</feature>
<sequence>MRPTKCYRVVVPTLIVALMLHMWPLPEWMAYFRPEWLTLVFIYWALAMPEQVGVTMAWMAGLLLDVTQGAILGQHAVGLVIVVFIVQLQYQRIRVFSLAQQALVVLLLLLIKQVLVLWVSGIVGRSTELSLYFLPSLIGAILWPWLFIVLRDLRRRFTVSRSSGYF</sequence>
<dbReference type="EMBL" id="UOFJ01000161">
    <property type="protein sequence ID" value="VAW65002.1"/>
    <property type="molecule type" value="Genomic_DNA"/>
</dbReference>
<comment type="subcellular location">
    <subcellularLocation>
        <location evidence="1">Cell membrane</location>
        <topology evidence="1">Multi-pass membrane protein</topology>
    </subcellularLocation>
</comment>
<organism evidence="8">
    <name type="scientific">hydrothermal vent metagenome</name>
    <dbReference type="NCBI Taxonomy" id="652676"/>
    <lineage>
        <taxon>unclassified sequences</taxon>
        <taxon>metagenomes</taxon>
        <taxon>ecological metagenomes</taxon>
    </lineage>
</organism>
<dbReference type="PANTHER" id="PTHR37484">
    <property type="entry name" value="ROD SHAPE-DETERMINING PROTEIN MRED"/>
    <property type="match status" value="1"/>
</dbReference>
<dbReference type="InterPro" id="IPR026034">
    <property type="entry name" value="MreD_proteobac"/>
</dbReference>
<protein>
    <submittedName>
        <fullName evidence="8">Rod shape-determining protein MreD</fullName>
    </submittedName>
</protein>
<evidence type="ECO:0000256" key="3">
    <source>
        <dbReference type="ARBA" id="ARBA00022692"/>
    </source>
</evidence>
<evidence type="ECO:0000313" key="8">
    <source>
        <dbReference type="EMBL" id="VAW65002.1"/>
    </source>
</evidence>
<feature type="transmembrane region" description="Helical" evidence="7">
    <location>
        <begin position="102"/>
        <end position="123"/>
    </location>
</feature>
<keyword evidence="4" id="KW-0133">Cell shape</keyword>
<feature type="transmembrane region" description="Helical" evidence="7">
    <location>
        <begin position="36"/>
        <end position="59"/>
    </location>
</feature>
<gene>
    <name evidence="8" type="ORF">MNBD_GAMMA10-428</name>
</gene>
<keyword evidence="5 7" id="KW-1133">Transmembrane helix</keyword>
<dbReference type="NCBIfam" id="TIGR03426">
    <property type="entry name" value="shape_MreD"/>
    <property type="match status" value="1"/>
</dbReference>
<dbReference type="PANTHER" id="PTHR37484:SF1">
    <property type="entry name" value="ROD SHAPE-DETERMINING PROTEIN MRED"/>
    <property type="match status" value="1"/>
</dbReference>
<dbReference type="GO" id="GO:0005886">
    <property type="term" value="C:plasma membrane"/>
    <property type="evidence" value="ECO:0007669"/>
    <property type="project" value="UniProtKB-SubCell"/>
</dbReference>
<feature type="transmembrane region" description="Helical" evidence="7">
    <location>
        <begin position="129"/>
        <end position="150"/>
    </location>
</feature>
<evidence type="ECO:0000256" key="5">
    <source>
        <dbReference type="ARBA" id="ARBA00022989"/>
    </source>
</evidence>
<keyword evidence="2" id="KW-1003">Cell membrane</keyword>
<keyword evidence="6 7" id="KW-0472">Membrane</keyword>
<evidence type="ECO:0000256" key="6">
    <source>
        <dbReference type="ARBA" id="ARBA00023136"/>
    </source>
</evidence>
<dbReference type="AlphaFoldDB" id="A0A3B0XPA8"/>